<feature type="compositionally biased region" description="Low complexity" evidence="1">
    <location>
        <begin position="36"/>
        <end position="46"/>
    </location>
</feature>
<dbReference type="Proteomes" id="UP001601444">
    <property type="component" value="Unassembled WGS sequence"/>
</dbReference>
<gene>
    <name evidence="2" type="ORF">ACFYTF_22960</name>
</gene>
<feature type="region of interest" description="Disordered" evidence="1">
    <location>
        <begin position="1"/>
        <end position="82"/>
    </location>
</feature>
<protein>
    <submittedName>
        <fullName evidence="2">Uncharacterized protein</fullName>
    </submittedName>
</protein>
<feature type="compositionally biased region" description="Basic and acidic residues" evidence="1">
    <location>
        <begin position="64"/>
        <end position="73"/>
    </location>
</feature>
<organism evidence="2 3">
    <name type="scientific">Nocardia thailandica</name>
    <dbReference type="NCBI Taxonomy" id="257275"/>
    <lineage>
        <taxon>Bacteria</taxon>
        <taxon>Bacillati</taxon>
        <taxon>Actinomycetota</taxon>
        <taxon>Actinomycetes</taxon>
        <taxon>Mycobacteriales</taxon>
        <taxon>Nocardiaceae</taxon>
        <taxon>Nocardia</taxon>
    </lineage>
</organism>
<accession>A0ABW6PTF3</accession>
<dbReference type="EMBL" id="JBIAMX010000015">
    <property type="protein sequence ID" value="MFF0545701.1"/>
    <property type="molecule type" value="Genomic_DNA"/>
</dbReference>
<evidence type="ECO:0000313" key="2">
    <source>
        <dbReference type="EMBL" id="MFF0545701.1"/>
    </source>
</evidence>
<evidence type="ECO:0000256" key="1">
    <source>
        <dbReference type="SAM" id="MobiDB-lite"/>
    </source>
</evidence>
<dbReference type="RefSeq" id="WP_387702109.1">
    <property type="nucleotide sequence ID" value="NZ_JBIAMX010000015.1"/>
</dbReference>
<comment type="caution">
    <text evidence="2">The sequence shown here is derived from an EMBL/GenBank/DDBJ whole genome shotgun (WGS) entry which is preliminary data.</text>
</comment>
<proteinExistence type="predicted"/>
<reference evidence="2 3" key="1">
    <citation type="submission" date="2024-10" db="EMBL/GenBank/DDBJ databases">
        <title>The Natural Products Discovery Center: Release of the First 8490 Sequenced Strains for Exploring Actinobacteria Biosynthetic Diversity.</title>
        <authorList>
            <person name="Kalkreuter E."/>
            <person name="Kautsar S.A."/>
            <person name="Yang D."/>
            <person name="Bader C.D."/>
            <person name="Teijaro C.N."/>
            <person name="Fluegel L."/>
            <person name="Davis C.M."/>
            <person name="Simpson J.R."/>
            <person name="Lauterbach L."/>
            <person name="Steele A.D."/>
            <person name="Gui C."/>
            <person name="Meng S."/>
            <person name="Li G."/>
            <person name="Viehrig K."/>
            <person name="Ye F."/>
            <person name="Su P."/>
            <person name="Kiefer A.F."/>
            <person name="Nichols A."/>
            <person name="Cepeda A.J."/>
            <person name="Yan W."/>
            <person name="Fan B."/>
            <person name="Jiang Y."/>
            <person name="Adhikari A."/>
            <person name="Zheng C.-J."/>
            <person name="Schuster L."/>
            <person name="Cowan T.M."/>
            <person name="Smanski M.J."/>
            <person name="Chevrette M.G."/>
            <person name="De Carvalho L.P.S."/>
            <person name="Shen B."/>
        </authorList>
    </citation>
    <scope>NUCLEOTIDE SEQUENCE [LARGE SCALE GENOMIC DNA]</scope>
    <source>
        <strain evidence="2 3">NPDC004045</strain>
    </source>
</reference>
<evidence type="ECO:0000313" key="3">
    <source>
        <dbReference type="Proteomes" id="UP001601444"/>
    </source>
</evidence>
<keyword evidence="3" id="KW-1185">Reference proteome</keyword>
<sequence>MTDPAAAQPLDAVPDADAAEQAQSVYQDADPDDPAFGDAGPTGDAALAEAVSRDEWSADPADVVEQHREVPLDDRDDYSTSA</sequence>
<name>A0ABW6PTF3_9NOCA</name>